<sequence>MTLYYGRASYDLTLNNYGVEDTRSVKYEASIAGYGGEPGRPADVSENAEFKGWYTVEPKLVTDDLEPFSFEGQTMPAKNLVLYAYWAEPYLTITVTVPSVLGENRTLTIPKGSSIAESDEYMQLLSDVATAGYEIDCWLNADGTVYDVHQKLYDDTTLGFRLKGETYTVTYNMGDITAEEPVDSRAYELNAKAAALNPAAPSGKEFLYWTDASGQQYYAGDSITMTADVTLTAHWRDVAETTTLTYKVGENAYTVSGITLNSKETLLGATDSNIKELLDPVVQADGNKRVFVGWSTDENATSPTHSVGGTYRVNNENPQENVLYPVFVTVTKPNDVTYNGLDQKLKPQFSSEVTGNYTLDYGSSNTKDAGTVTMTLTATDPSLYGTVKGLSYEINRRSVTITVDSKTKVYGADDPALTGTVGDLVAEDDLGDVAYGRAEGDADKEDVGDDITLTASYRENPNYNVSVNTGKLTITAQSVNPEDPDYVGIQVAGPRDTVYNGSEQKLLPTVTDKNGKTLLLDSEYTVAWSENTTNVGTVTITVTGQGNYTGSTTVTYRITPATAIVSANAATKAYGTPDSDVTLGATVTGLIGSDAVKYAVAIAEGHAETPGVYYDAVVASGTEDQGNYTVKYQPANLTITQQSITPTDPGTGEEDPRYTGAEVQAPADVTYNGQSQQEKPVVTDGQGNVLVEGTDYDLTYSDDTVNVGTVEVTVTAKGNYTGSVTVSYQIKAAEVTVTADDQTKEYGADDPQLTAKITDGQVFGDDQLDYTLSREAGEELGEYAITATPGTNGNYNVTYLPGTLTVTQQTLDPSNPTDPVDPTDPDGAKKGYGVSQPSDVTYNGSEQRQAVQVFNKAGEQLVEGTDYTVEYSAATNTGTVTVTVTGTGNYTGTVERTYRILPAQVTVTANDAVKVYGAEDPAFSATVEGLVNGESASLINYGLEREAGEATGTYAINASGAAEQGNYTVSFAAGTLTITAQSIDPTDPVDPDPDNPDQPVYSGVTVTAPGNVTYNGTAQTPAPTVVDRNGNPLAEGTDYELVYSNNTDAGAATVAVRGIGNYAGEFQTGFQIAQAPLTITTGSATKVFDGTPLTSGTVTSDGFVNGEGSLLTITATGMRQTVGTSENTATVNDPDNVLRNYAVTWVLGALTVTPVAAPVPPTTPPTPAAPTTPTVTPAAPAAAPAAPAPAPAAPAATETIADDATPQAAEPETIGEDATPLMNLIEQECWVHWVMFVGIVATVVSGAVLVGRRQRLASQLKSVKSDFVDGRDVVDMDADTVTETQHV</sequence>
<evidence type="ECO:0000313" key="5">
    <source>
        <dbReference type="Proteomes" id="UP001431693"/>
    </source>
</evidence>
<evidence type="ECO:0000256" key="2">
    <source>
        <dbReference type="SAM" id="Phobius"/>
    </source>
</evidence>
<feature type="domain" description="MBG" evidence="3">
    <location>
        <begin position="735"/>
        <end position="805"/>
    </location>
</feature>
<dbReference type="InterPro" id="IPR041286">
    <property type="entry name" value="MBG_2"/>
</dbReference>
<keyword evidence="2" id="KW-0812">Transmembrane</keyword>
<evidence type="ECO:0000259" key="3">
    <source>
        <dbReference type="Pfam" id="PF18676"/>
    </source>
</evidence>
<feature type="transmembrane region" description="Helical" evidence="2">
    <location>
        <begin position="1230"/>
        <end position="1251"/>
    </location>
</feature>
<dbReference type="Proteomes" id="UP001431693">
    <property type="component" value="Unassembled WGS sequence"/>
</dbReference>
<accession>A0ABT6ZJU0</accession>
<proteinExistence type="predicted"/>
<dbReference type="InterPro" id="IPR042229">
    <property type="entry name" value="Listeria/Bacterioides_rpt_sf"/>
</dbReference>
<feature type="domain" description="MBG" evidence="3">
    <location>
        <begin position="905"/>
        <end position="977"/>
    </location>
</feature>
<protein>
    <submittedName>
        <fullName evidence="4">MBG domain-containing protein</fullName>
    </submittedName>
</protein>
<evidence type="ECO:0000256" key="1">
    <source>
        <dbReference type="SAM" id="MobiDB-lite"/>
    </source>
</evidence>
<evidence type="ECO:0000313" key="4">
    <source>
        <dbReference type="EMBL" id="MDJ1129162.1"/>
    </source>
</evidence>
<feature type="domain" description="MBG" evidence="3">
    <location>
        <begin position="399"/>
        <end position="473"/>
    </location>
</feature>
<feature type="region of interest" description="Disordered" evidence="1">
    <location>
        <begin position="1161"/>
        <end position="1198"/>
    </location>
</feature>
<dbReference type="RefSeq" id="WP_283713894.1">
    <property type="nucleotide sequence ID" value="NZ_JASJEW010000007.1"/>
</dbReference>
<gene>
    <name evidence="4" type="ORF">QJ043_03560</name>
</gene>
<feature type="compositionally biased region" description="Pro residues" evidence="1">
    <location>
        <begin position="1161"/>
        <end position="1170"/>
    </location>
</feature>
<comment type="caution">
    <text evidence="4">The sequence shown here is derived from an EMBL/GenBank/DDBJ whole genome shotgun (WGS) entry which is preliminary data.</text>
</comment>
<reference evidence="4" key="1">
    <citation type="submission" date="2023-05" db="EMBL/GenBank/DDBJ databases">
        <title>[olsenella] sp. nov., isolated from a pig farm feces dump.</title>
        <authorList>
            <person name="Chang Y.-H."/>
        </authorList>
    </citation>
    <scope>NUCLEOTIDE SEQUENCE</scope>
    <source>
        <strain evidence="4">YH-ols2217</strain>
    </source>
</reference>
<feature type="compositionally biased region" description="Low complexity" evidence="1">
    <location>
        <begin position="1171"/>
        <end position="1185"/>
    </location>
</feature>
<keyword evidence="2" id="KW-0472">Membrane</keyword>
<dbReference type="Pfam" id="PF18676">
    <property type="entry name" value="MBG_2"/>
    <property type="match status" value="4"/>
</dbReference>
<organism evidence="4 5">
    <name type="scientific">Kribbibacterium absianum</name>
    <dbReference type="NCBI Taxonomy" id="3044210"/>
    <lineage>
        <taxon>Bacteria</taxon>
        <taxon>Bacillati</taxon>
        <taxon>Actinomycetota</taxon>
        <taxon>Coriobacteriia</taxon>
        <taxon>Coriobacteriales</taxon>
        <taxon>Kribbibacteriaceae</taxon>
        <taxon>Kribbibacterium</taxon>
    </lineage>
</organism>
<dbReference type="Gene3D" id="2.60.40.4270">
    <property type="entry name" value="Listeria-Bacteroides repeat domain"/>
    <property type="match status" value="2"/>
</dbReference>
<dbReference type="EMBL" id="JASJEX010000002">
    <property type="protein sequence ID" value="MDJ1129162.1"/>
    <property type="molecule type" value="Genomic_DNA"/>
</dbReference>
<feature type="region of interest" description="Disordered" evidence="1">
    <location>
        <begin position="807"/>
        <end position="831"/>
    </location>
</feature>
<name>A0ABT6ZJU0_9ACTN</name>
<keyword evidence="5" id="KW-1185">Reference proteome</keyword>
<feature type="domain" description="MBG" evidence="3">
    <location>
        <begin position="564"/>
        <end position="638"/>
    </location>
</feature>
<keyword evidence="2" id="KW-1133">Transmembrane helix</keyword>